<dbReference type="InterPro" id="IPR036396">
    <property type="entry name" value="Cyt_P450_sf"/>
</dbReference>
<dbReference type="GO" id="GO:0004497">
    <property type="term" value="F:monooxygenase activity"/>
    <property type="evidence" value="ECO:0007669"/>
    <property type="project" value="UniProtKB-KW"/>
</dbReference>
<organism evidence="15">
    <name type="scientific">Diabrotica virgifera virgifera</name>
    <name type="common">western corn rootworm</name>
    <dbReference type="NCBI Taxonomy" id="50390"/>
    <lineage>
        <taxon>Eukaryota</taxon>
        <taxon>Metazoa</taxon>
        <taxon>Ecdysozoa</taxon>
        <taxon>Arthropoda</taxon>
        <taxon>Hexapoda</taxon>
        <taxon>Insecta</taxon>
        <taxon>Pterygota</taxon>
        <taxon>Neoptera</taxon>
        <taxon>Endopterygota</taxon>
        <taxon>Coleoptera</taxon>
        <taxon>Polyphaga</taxon>
        <taxon>Cucujiformia</taxon>
        <taxon>Chrysomeloidea</taxon>
        <taxon>Chrysomelidae</taxon>
        <taxon>Galerucinae</taxon>
        <taxon>Diabroticina</taxon>
        <taxon>Diabroticites</taxon>
        <taxon>Diabrotica</taxon>
    </lineage>
</organism>
<evidence type="ECO:0000256" key="13">
    <source>
        <dbReference type="SAM" id="Phobius"/>
    </source>
</evidence>
<keyword evidence="13" id="KW-1133">Transmembrane helix</keyword>
<accession>A0A6P7GYS9</accession>
<dbReference type="PANTHER" id="PTHR24292">
    <property type="entry name" value="CYTOCHROME P450"/>
    <property type="match status" value="1"/>
</dbReference>
<evidence type="ECO:0000256" key="9">
    <source>
        <dbReference type="ARBA" id="ARBA00023002"/>
    </source>
</evidence>
<evidence type="ECO:0000256" key="3">
    <source>
        <dbReference type="ARBA" id="ARBA00004586"/>
    </source>
</evidence>
<name>A0A6P7GYS9_DIAVI</name>
<evidence type="ECO:0000256" key="8">
    <source>
        <dbReference type="ARBA" id="ARBA00022848"/>
    </source>
</evidence>
<dbReference type="Gene3D" id="1.10.630.10">
    <property type="entry name" value="Cytochrome P450"/>
    <property type="match status" value="1"/>
</dbReference>
<dbReference type="RefSeq" id="XP_028154686.1">
    <property type="nucleotide sequence ID" value="XM_028298885.1"/>
</dbReference>
<keyword evidence="7" id="KW-0256">Endoplasmic reticulum</keyword>
<dbReference type="GO" id="GO:0005506">
    <property type="term" value="F:iron ion binding"/>
    <property type="evidence" value="ECO:0007669"/>
    <property type="project" value="InterPro"/>
</dbReference>
<dbReference type="GO" id="GO:0005789">
    <property type="term" value="C:endoplasmic reticulum membrane"/>
    <property type="evidence" value="ECO:0007669"/>
    <property type="project" value="UniProtKB-SubCell"/>
</dbReference>
<dbReference type="RefSeq" id="XP_028154896.1">
    <property type="nucleotide sequence ID" value="XM_028299095.1"/>
</dbReference>
<evidence type="ECO:0000256" key="5">
    <source>
        <dbReference type="ARBA" id="ARBA00022617"/>
    </source>
</evidence>
<keyword evidence="5" id="KW-0349">Heme</keyword>
<evidence type="ECO:0000313" key="14">
    <source>
        <dbReference type="RefSeq" id="XP_028154686.1"/>
    </source>
</evidence>
<sequence>MLQLVLIAVVIVLFYYYAIRPMKYWKERGVIQGRPIWLFGDNWRAFFRLETFGQPYHTAYKLDPDARYVGFYQFTVPTLMIKDPELLKQITVKDSDYFTNHRAIVPDEGDPLWTNNLLGLKDQKWKDMRHILTPS</sequence>
<dbReference type="AlphaFoldDB" id="A0A6P7GYS9"/>
<evidence type="ECO:0000256" key="4">
    <source>
        <dbReference type="ARBA" id="ARBA00010617"/>
    </source>
</evidence>
<evidence type="ECO:0000313" key="15">
    <source>
        <dbReference type="RefSeq" id="XP_028154896.1"/>
    </source>
</evidence>
<keyword evidence="6" id="KW-0479">Metal-binding</keyword>
<dbReference type="SUPFAM" id="SSF48264">
    <property type="entry name" value="Cytochrome P450"/>
    <property type="match status" value="1"/>
</dbReference>
<feature type="transmembrane region" description="Helical" evidence="13">
    <location>
        <begin position="6"/>
        <end position="25"/>
    </location>
</feature>
<proteinExistence type="inferred from homology"/>
<gene>
    <name evidence="15" type="primary">LOC114348547</name>
    <name evidence="14" type="synonym">LOC114348288</name>
</gene>
<dbReference type="GO" id="GO:0016705">
    <property type="term" value="F:oxidoreductase activity, acting on paired donors, with incorporation or reduction of molecular oxygen"/>
    <property type="evidence" value="ECO:0007669"/>
    <property type="project" value="InterPro"/>
</dbReference>
<evidence type="ECO:0000256" key="12">
    <source>
        <dbReference type="ARBA" id="ARBA00023136"/>
    </source>
</evidence>
<protein>
    <submittedName>
        <fullName evidence="14 15">Probable cytochrome P450 9f2</fullName>
    </submittedName>
</protein>
<evidence type="ECO:0000256" key="1">
    <source>
        <dbReference type="ARBA" id="ARBA00001971"/>
    </source>
</evidence>
<reference evidence="14 15" key="1">
    <citation type="submission" date="2025-04" db="UniProtKB">
        <authorList>
            <consortium name="RefSeq"/>
        </authorList>
    </citation>
    <scope>IDENTIFICATION</scope>
</reference>
<evidence type="ECO:0000256" key="11">
    <source>
        <dbReference type="ARBA" id="ARBA00023033"/>
    </source>
</evidence>
<keyword evidence="10" id="KW-0408">Iron</keyword>
<dbReference type="GO" id="GO:0020037">
    <property type="term" value="F:heme binding"/>
    <property type="evidence" value="ECO:0007669"/>
    <property type="project" value="InterPro"/>
</dbReference>
<keyword evidence="9" id="KW-0560">Oxidoreductase</keyword>
<evidence type="ECO:0000256" key="10">
    <source>
        <dbReference type="ARBA" id="ARBA00023004"/>
    </source>
</evidence>
<evidence type="ECO:0000256" key="7">
    <source>
        <dbReference type="ARBA" id="ARBA00022824"/>
    </source>
</evidence>
<feature type="non-terminal residue" evidence="15">
    <location>
        <position position="135"/>
    </location>
</feature>
<keyword evidence="8" id="KW-0492">Microsome</keyword>
<dbReference type="PANTHER" id="PTHR24292:SF54">
    <property type="entry name" value="CYP9F3-RELATED"/>
    <property type="match status" value="1"/>
</dbReference>
<keyword evidence="12 13" id="KW-0472">Membrane</keyword>
<evidence type="ECO:0000256" key="6">
    <source>
        <dbReference type="ARBA" id="ARBA00022723"/>
    </source>
</evidence>
<comment type="subcellular location">
    <subcellularLocation>
        <location evidence="3">Endoplasmic reticulum membrane</location>
    </subcellularLocation>
    <subcellularLocation>
        <location evidence="2">Microsome membrane</location>
    </subcellularLocation>
</comment>
<keyword evidence="13" id="KW-0812">Transmembrane</keyword>
<evidence type="ECO:0000256" key="2">
    <source>
        <dbReference type="ARBA" id="ARBA00004524"/>
    </source>
</evidence>
<comment type="similarity">
    <text evidence="4">Belongs to the cytochrome P450 family.</text>
</comment>
<keyword evidence="11" id="KW-0503">Monooxygenase</keyword>
<dbReference type="InterPro" id="IPR050476">
    <property type="entry name" value="Insect_CytP450_Detox"/>
</dbReference>
<comment type="cofactor">
    <cofactor evidence="1">
        <name>heme</name>
        <dbReference type="ChEBI" id="CHEBI:30413"/>
    </cofactor>
</comment>